<dbReference type="Pfam" id="PF01554">
    <property type="entry name" value="MatE"/>
    <property type="match status" value="2"/>
</dbReference>
<name>A0A2S7F8M2_CLOBU</name>
<feature type="transmembrane region" description="Helical" evidence="7">
    <location>
        <begin position="18"/>
        <end position="38"/>
    </location>
</feature>
<evidence type="ECO:0000256" key="5">
    <source>
        <dbReference type="ARBA" id="ARBA00022989"/>
    </source>
</evidence>
<evidence type="ECO:0000313" key="9">
    <source>
        <dbReference type="Proteomes" id="UP000238081"/>
    </source>
</evidence>
<evidence type="ECO:0000256" key="1">
    <source>
        <dbReference type="ARBA" id="ARBA00004651"/>
    </source>
</evidence>
<keyword evidence="6 7" id="KW-0472">Membrane</keyword>
<keyword evidence="3" id="KW-1003">Cell membrane</keyword>
<evidence type="ECO:0000313" key="8">
    <source>
        <dbReference type="EMBL" id="PPV13589.1"/>
    </source>
</evidence>
<feature type="transmembrane region" description="Helical" evidence="7">
    <location>
        <begin position="405"/>
        <end position="425"/>
    </location>
</feature>
<sequence length="465" mass="51215">MTSYIAEMTSDKKFLRKAVAITIPVAAQAMLNTILNLVDTMMIGQLGQTEIAAVGLANKVFFVFTLLLFGIVSGSSILTAQYWGKKDIKSIHKVLGMSIAISLIGSIVFVLAGIFAPEGVMRIFTPSDNTVAIGASYLCIAALSYPMTAVTNCYISLLRGVNKVKAPVIISIVSIGINIILNYTLIFGHFGAPQLGVKGAAIATLIARIVECLCLIAYVYSHDNPAAAKIKELFDFNKDFIKIYFKTVSPVIANEFMWGLGVTMYSLVYGRMGDEAVASITITQNVEQLCIVFFQGISAATAVILGNELGANKLKEAEKHATYFIFIQFILTMIMAVMFFFLRSPIINMFMVTESTAIDIRKCLIVFIIYLPFRMFNLVNITGILRSGGDTTAALLLDLTGVWCVGIPLAFLGGIIFDLPIYYVYAMVTFEEAYKFVNGFKRYKQKKWLRNLVDMECDCIGEQVQ</sequence>
<dbReference type="PIRSF" id="PIRSF006603">
    <property type="entry name" value="DinF"/>
    <property type="match status" value="1"/>
</dbReference>
<keyword evidence="5 7" id="KW-1133">Transmembrane helix</keyword>
<evidence type="ECO:0000256" key="4">
    <source>
        <dbReference type="ARBA" id="ARBA00022692"/>
    </source>
</evidence>
<feature type="transmembrane region" description="Helical" evidence="7">
    <location>
        <begin position="135"/>
        <end position="155"/>
    </location>
</feature>
<feature type="transmembrane region" description="Helical" evidence="7">
    <location>
        <begin position="167"/>
        <end position="188"/>
    </location>
</feature>
<feature type="transmembrane region" description="Helical" evidence="7">
    <location>
        <begin position="363"/>
        <end position="385"/>
    </location>
</feature>
<dbReference type="CDD" id="cd13134">
    <property type="entry name" value="MATE_like_8"/>
    <property type="match status" value="1"/>
</dbReference>
<dbReference type="PANTHER" id="PTHR42925:SF2">
    <property type="entry name" value="NA+ DRIVEN MULTIDRUG EFFLUX PUMP"/>
    <property type="match status" value="1"/>
</dbReference>
<evidence type="ECO:0000256" key="7">
    <source>
        <dbReference type="SAM" id="Phobius"/>
    </source>
</evidence>
<dbReference type="GO" id="GO:0042910">
    <property type="term" value="F:xenobiotic transmembrane transporter activity"/>
    <property type="evidence" value="ECO:0007669"/>
    <property type="project" value="InterPro"/>
</dbReference>
<protein>
    <submittedName>
        <fullName evidence="8">MATE family efflux transporter</fullName>
    </submittedName>
</protein>
<keyword evidence="2" id="KW-0813">Transport</keyword>
<dbReference type="RefSeq" id="WP_043662142.1">
    <property type="nucleotide sequence ID" value="NZ_JSEG01000002.1"/>
</dbReference>
<feature type="transmembrane region" description="Helical" evidence="7">
    <location>
        <begin position="60"/>
        <end position="82"/>
    </location>
</feature>
<keyword evidence="4 7" id="KW-0812">Transmembrane</keyword>
<evidence type="ECO:0000256" key="3">
    <source>
        <dbReference type="ARBA" id="ARBA00022475"/>
    </source>
</evidence>
<dbReference type="InterPro" id="IPR047135">
    <property type="entry name" value="YsiQ"/>
</dbReference>
<dbReference type="PANTHER" id="PTHR42925">
    <property type="entry name" value="MULTIDRUG AND TOXIN EFFLUX PROTEIN MATE FAMILY"/>
    <property type="match status" value="1"/>
</dbReference>
<dbReference type="Proteomes" id="UP000238081">
    <property type="component" value="Unassembled WGS sequence"/>
</dbReference>
<evidence type="ECO:0000256" key="2">
    <source>
        <dbReference type="ARBA" id="ARBA00022448"/>
    </source>
</evidence>
<dbReference type="InterPro" id="IPR002528">
    <property type="entry name" value="MATE_fam"/>
</dbReference>
<comment type="caution">
    <text evidence="8">The sequence shown here is derived from an EMBL/GenBank/DDBJ whole genome shotgun (WGS) entry which is preliminary data.</text>
</comment>
<dbReference type="NCBIfam" id="TIGR00797">
    <property type="entry name" value="matE"/>
    <property type="match status" value="1"/>
</dbReference>
<gene>
    <name evidence="8" type="ORF">AWN73_03385</name>
</gene>
<feature type="transmembrane region" description="Helical" evidence="7">
    <location>
        <begin position="321"/>
        <end position="342"/>
    </location>
</feature>
<feature type="transmembrane region" description="Helical" evidence="7">
    <location>
        <begin position="94"/>
        <end position="115"/>
    </location>
</feature>
<organism evidence="8 9">
    <name type="scientific">Clostridium butyricum</name>
    <dbReference type="NCBI Taxonomy" id="1492"/>
    <lineage>
        <taxon>Bacteria</taxon>
        <taxon>Bacillati</taxon>
        <taxon>Bacillota</taxon>
        <taxon>Clostridia</taxon>
        <taxon>Eubacteriales</taxon>
        <taxon>Clostridiaceae</taxon>
        <taxon>Clostridium</taxon>
    </lineage>
</organism>
<proteinExistence type="predicted"/>
<evidence type="ECO:0000256" key="6">
    <source>
        <dbReference type="ARBA" id="ARBA00023136"/>
    </source>
</evidence>
<dbReference type="EMBL" id="LRDH01000118">
    <property type="protein sequence ID" value="PPV13589.1"/>
    <property type="molecule type" value="Genomic_DNA"/>
</dbReference>
<reference evidence="8 9" key="1">
    <citation type="submission" date="2016-01" db="EMBL/GenBank/DDBJ databases">
        <title>Characterization of the Clostridium difficile lineages that are prevalent in Hong Kong and China.</title>
        <authorList>
            <person name="Kwok J.S.-L."/>
            <person name="Lam W.-Y."/>
            <person name="Ip M."/>
            <person name="Chan T.-F."/>
            <person name="Hawkey P.M."/>
            <person name="Tsui S.K.-W."/>
        </authorList>
    </citation>
    <scope>NUCLEOTIDE SEQUENCE [LARGE SCALE GENOMIC DNA]</scope>
    <source>
        <strain evidence="8 9">300064</strain>
    </source>
</reference>
<dbReference type="GO" id="GO:0005886">
    <property type="term" value="C:plasma membrane"/>
    <property type="evidence" value="ECO:0007669"/>
    <property type="project" value="UniProtKB-SubCell"/>
</dbReference>
<dbReference type="InterPro" id="IPR048279">
    <property type="entry name" value="MdtK-like"/>
</dbReference>
<comment type="subcellular location">
    <subcellularLocation>
        <location evidence="1">Cell membrane</location>
        <topology evidence="1">Multi-pass membrane protein</topology>
    </subcellularLocation>
</comment>
<dbReference type="GO" id="GO:0015297">
    <property type="term" value="F:antiporter activity"/>
    <property type="evidence" value="ECO:0007669"/>
    <property type="project" value="InterPro"/>
</dbReference>
<dbReference type="AlphaFoldDB" id="A0A2S7F8M2"/>
<accession>A0A2S7F8M2</accession>
<feature type="transmembrane region" description="Helical" evidence="7">
    <location>
        <begin position="289"/>
        <end position="309"/>
    </location>
</feature>